<keyword evidence="2" id="KW-1185">Reference proteome</keyword>
<sequence length="31" mass="3636">MLYILGKLNWWTQTMVLKPGILHWLTHALGT</sequence>
<dbReference type="Proteomes" id="UP000593576">
    <property type="component" value="Unassembled WGS sequence"/>
</dbReference>
<dbReference type="AlphaFoldDB" id="A0A7J9KU52"/>
<gene>
    <name evidence="1" type="ORF">Goshw_022946</name>
</gene>
<comment type="caution">
    <text evidence="1">The sequence shown here is derived from an EMBL/GenBank/DDBJ whole genome shotgun (WGS) entry which is preliminary data.</text>
</comment>
<proteinExistence type="predicted"/>
<reference evidence="1 2" key="1">
    <citation type="journal article" date="2019" name="Genome Biol. Evol.">
        <title>Insights into the evolution of the New World diploid cottons (Gossypium, subgenus Houzingenia) based on genome sequencing.</title>
        <authorList>
            <person name="Grover C.E."/>
            <person name="Arick M.A. 2nd"/>
            <person name="Thrash A."/>
            <person name="Conover J.L."/>
            <person name="Sanders W.S."/>
            <person name="Peterson D.G."/>
            <person name="Frelichowski J.E."/>
            <person name="Scheffler J.A."/>
            <person name="Scheffler B.E."/>
            <person name="Wendel J.F."/>
        </authorList>
    </citation>
    <scope>NUCLEOTIDE SEQUENCE [LARGE SCALE GENOMIC DNA]</scope>
    <source>
        <strain evidence="1">1</strain>
        <tissue evidence="1">Leaf</tissue>
    </source>
</reference>
<protein>
    <submittedName>
        <fullName evidence="1">Uncharacterized protein</fullName>
    </submittedName>
</protein>
<evidence type="ECO:0000313" key="1">
    <source>
        <dbReference type="EMBL" id="MBA0849934.1"/>
    </source>
</evidence>
<organism evidence="1 2">
    <name type="scientific">Gossypium schwendimanii</name>
    <name type="common">Cotton</name>
    <dbReference type="NCBI Taxonomy" id="34291"/>
    <lineage>
        <taxon>Eukaryota</taxon>
        <taxon>Viridiplantae</taxon>
        <taxon>Streptophyta</taxon>
        <taxon>Embryophyta</taxon>
        <taxon>Tracheophyta</taxon>
        <taxon>Spermatophyta</taxon>
        <taxon>Magnoliopsida</taxon>
        <taxon>eudicotyledons</taxon>
        <taxon>Gunneridae</taxon>
        <taxon>Pentapetalae</taxon>
        <taxon>rosids</taxon>
        <taxon>malvids</taxon>
        <taxon>Malvales</taxon>
        <taxon>Malvaceae</taxon>
        <taxon>Malvoideae</taxon>
        <taxon>Gossypium</taxon>
    </lineage>
</organism>
<dbReference type="EMBL" id="JABFAF010000002">
    <property type="protein sequence ID" value="MBA0849934.1"/>
    <property type="molecule type" value="Genomic_DNA"/>
</dbReference>
<name>A0A7J9KU52_GOSSC</name>
<evidence type="ECO:0000313" key="2">
    <source>
        <dbReference type="Proteomes" id="UP000593576"/>
    </source>
</evidence>
<accession>A0A7J9KU52</accession>